<organism evidence="1">
    <name type="scientific">Cicurina buwata</name>
    <dbReference type="NCBI Taxonomy" id="1585540"/>
    <lineage>
        <taxon>Eukaryota</taxon>
        <taxon>Metazoa</taxon>
        <taxon>Ecdysozoa</taxon>
        <taxon>Arthropoda</taxon>
        <taxon>Chelicerata</taxon>
        <taxon>Arachnida</taxon>
        <taxon>Araneae</taxon>
        <taxon>Araneomorphae</taxon>
        <taxon>Entelegynae</taxon>
        <taxon>Dictynoidea</taxon>
        <taxon>Dictynidae</taxon>
        <taxon>Cicurina</taxon>
    </lineage>
</organism>
<reference evidence="1" key="1">
    <citation type="journal article" date="2015" name="Mol. Ecol.">
        <title>High-stakes species delimitation in eyeless cave spiders (Cicurina, Dictynidae, Araneae) from central Texas.</title>
        <authorList>
            <person name="Hedin M."/>
        </authorList>
    </citation>
    <scope>NUCLEOTIDE SEQUENCE</scope>
    <source>
        <strain evidence="1">G1997</strain>
        <strain evidence="2">G2000</strain>
    </source>
</reference>
<dbReference type="EMBL" id="KP222119">
    <property type="protein sequence ID" value="AIZ98718.1"/>
    <property type="molecule type" value="Genomic_DNA"/>
</dbReference>
<sequence>DAATTDNLIINANLESETNPEIVAESYIPHSKPHFARSISEYDNINAKRETVEIVEIVEQPNILHAKPHFARSISEYDNINAKRETNPEIVEKSDILHSKPSFARFISEYDNQVPVEVNKIDSETQTSEPVFTPANSGTKLETDSFEGNVYDNVIKEENPVQTVPLPTLPSFFEPPSQQPCVFQTTEIVEYADENSSDRPLCSHHSSDFKEQFTMPFDTDLERSRIS</sequence>
<feature type="non-terminal residue" evidence="1">
    <location>
        <position position="1"/>
    </location>
</feature>
<proteinExistence type="predicted"/>
<dbReference type="EMBL" id="KP222118">
    <property type="protein sequence ID" value="AIZ98717.1"/>
    <property type="molecule type" value="Genomic_DNA"/>
</dbReference>
<accession>A0A0A7NY59</accession>
<evidence type="ECO:0000313" key="2">
    <source>
        <dbReference type="EMBL" id="AIZ98718.1"/>
    </source>
</evidence>
<dbReference type="AlphaFoldDB" id="A0A0A7NY59"/>
<feature type="non-terminal residue" evidence="1">
    <location>
        <position position="227"/>
    </location>
</feature>
<name>A0A0A7NY59_9ARAC</name>
<evidence type="ECO:0000313" key="1">
    <source>
        <dbReference type="EMBL" id="AIZ98717.1"/>
    </source>
</evidence>
<protein>
    <submittedName>
        <fullName evidence="1">Isolate G1997 anonymous spider protein protein</fullName>
    </submittedName>
    <submittedName>
        <fullName evidence="2">Isolate G2000 anonymous spider protein protein</fullName>
    </submittedName>
</protein>